<dbReference type="GO" id="GO:0005737">
    <property type="term" value="C:cytoplasm"/>
    <property type="evidence" value="ECO:0007669"/>
    <property type="project" value="UniProtKB-SubCell"/>
</dbReference>
<protein>
    <submittedName>
        <fullName evidence="7">MarR family transcriptional regulator</fullName>
    </submittedName>
</protein>
<dbReference type="SUPFAM" id="SSF46785">
    <property type="entry name" value="Winged helix' DNA-binding domain"/>
    <property type="match status" value="1"/>
</dbReference>
<dbReference type="PROSITE" id="PS50995">
    <property type="entry name" value="HTH_MARR_2"/>
    <property type="match status" value="1"/>
</dbReference>
<evidence type="ECO:0000259" key="6">
    <source>
        <dbReference type="PROSITE" id="PS50995"/>
    </source>
</evidence>
<evidence type="ECO:0000313" key="7">
    <source>
        <dbReference type="EMBL" id="BBN99110.1"/>
    </source>
</evidence>
<dbReference type="GO" id="GO:0006950">
    <property type="term" value="P:response to stress"/>
    <property type="evidence" value="ECO:0007669"/>
    <property type="project" value="TreeGrafter"/>
</dbReference>
<proteinExistence type="predicted"/>
<gene>
    <name evidence="7" type="primary">marR_1</name>
    <name evidence="8" type="ORF">C0674_09120</name>
    <name evidence="7" type="ORF">St703_18150</name>
</gene>
<dbReference type="PRINTS" id="PR00598">
    <property type="entry name" value="HTHMARR"/>
</dbReference>
<keyword evidence="9" id="KW-1185">Reference proteome</keyword>
<dbReference type="EMBL" id="AP021853">
    <property type="protein sequence ID" value="BBN99110.1"/>
    <property type="molecule type" value="Genomic_DNA"/>
</dbReference>
<reference evidence="7 10" key="2">
    <citation type="submission" date="2019-09" db="EMBL/GenBank/DDBJ databases">
        <title>Complete genome sequence of Sporolactobacillus terrae 70-3.</title>
        <authorList>
            <person name="Tanaka N."/>
            <person name="Shiwa Y."/>
            <person name="Fujita N."/>
            <person name="Tanasupawat S."/>
        </authorList>
    </citation>
    <scope>NUCLEOTIDE SEQUENCE [LARGE SCALE GENOMIC DNA]</scope>
    <source>
        <strain evidence="7 10">70-3</strain>
    </source>
</reference>
<dbReference type="Gene3D" id="1.10.10.10">
    <property type="entry name" value="Winged helix-like DNA-binding domain superfamily/Winged helix DNA-binding domain"/>
    <property type="match status" value="1"/>
</dbReference>
<keyword evidence="3" id="KW-0805">Transcription regulation</keyword>
<dbReference type="InterPro" id="IPR036390">
    <property type="entry name" value="WH_DNA-bd_sf"/>
</dbReference>
<dbReference type="Pfam" id="PF22381">
    <property type="entry name" value="Staph_reg_Sar_Rot"/>
    <property type="match status" value="1"/>
</dbReference>
<evidence type="ECO:0000313" key="8">
    <source>
        <dbReference type="EMBL" id="QAA22774.1"/>
    </source>
</evidence>
<dbReference type="RefSeq" id="WP_028976492.1">
    <property type="nucleotide sequence ID" value="NZ_AP021853.1"/>
</dbReference>
<dbReference type="InterPro" id="IPR036388">
    <property type="entry name" value="WH-like_DNA-bd_sf"/>
</dbReference>
<dbReference type="SMART" id="SM00347">
    <property type="entry name" value="HTH_MARR"/>
    <property type="match status" value="1"/>
</dbReference>
<dbReference type="GO" id="GO:0003700">
    <property type="term" value="F:DNA-binding transcription factor activity"/>
    <property type="evidence" value="ECO:0007669"/>
    <property type="project" value="InterPro"/>
</dbReference>
<evidence type="ECO:0000256" key="2">
    <source>
        <dbReference type="ARBA" id="ARBA00022490"/>
    </source>
</evidence>
<reference evidence="8 9" key="1">
    <citation type="submission" date="2018-01" db="EMBL/GenBank/DDBJ databases">
        <title>Complete genome sequencing of Sporolactobacillus terrae DLG3.</title>
        <authorList>
            <person name="Nam Y.-D."/>
            <person name="Kang J."/>
            <person name="Chung W.-H."/>
        </authorList>
    </citation>
    <scope>NUCLEOTIDE SEQUENCE [LARGE SCALE GENOMIC DNA]</scope>
    <source>
        <strain evidence="8 9">DLG3</strain>
    </source>
</reference>
<evidence type="ECO:0000256" key="4">
    <source>
        <dbReference type="ARBA" id="ARBA00023125"/>
    </source>
</evidence>
<evidence type="ECO:0000256" key="1">
    <source>
        <dbReference type="ARBA" id="ARBA00004496"/>
    </source>
</evidence>
<dbReference type="Proteomes" id="UP000326951">
    <property type="component" value="Chromosome"/>
</dbReference>
<keyword evidence="2" id="KW-0963">Cytoplasm</keyword>
<dbReference type="InterPro" id="IPR055166">
    <property type="entry name" value="Transc_reg_Sar_Rot_HTH"/>
</dbReference>
<evidence type="ECO:0000256" key="3">
    <source>
        <dbReference type="ARBA" id="ARBA00023015"/>
    </source>
</evidence>
<feature type="domain" description="HTH marR-type" evidence="6">
    <location>
        <begin position="8"/>
        <end position="138"/>
    </location>
</feature>
<dbReference type="PANTHER" id="PTHR33164:SF5">
    <property type="entry name" value="ORGANIC HYDROPEROXIDE RESISTANCE TRANSCRIPTIONAL REGULATOR"/>
    <property type="match status" value="1"/>
</dbReference>
<keyword evidence="4" id="KW-0238">DNA-binding</keyword>
<dbReference type="PANTHER" id="PTHR33164">
    <property type="entry name" value="TRANSCRIPTIONAL REGULATOR, MARR FAMILY"/>
    <property type="match status" value="1"/>
</dbReference>
<keyword evidence="5" id="KW-0804">Transcription</keyword>
<organism evidence="7 10">
    <name type="scientific">Sporolactobacillus terrae</name>
    <dbReference type="NCBI Taxonomy" id="269673"/>
    <lineage>
        <taxon>Bacteria</taxon>
        <taxon>Bacillati</taxon>
        <taxon>Bacillota</taxon>
        <taxon>Bacilli</taxon>
        <taxon>Bacillales</taxon>
        <taxon>Sporolactobacillaceae</taxon>
        <taxon>Sporolactobacillus</taxon>
    </lineage>
</organism>
<dbReference type="GO" id="GO:0003677">
    <property type="term" value="F:DNA binding"/>
    <property type="evidence" value="ECO:0007669"/>
    <property type="project" value="UniProtKB-KW"/>
</dbReference>
<evidence type="ECO:0000256" key="5">
    <source>
        <dbReference type="ARBA" id="ARBA00023163"/>
    </source>
</evidence>
<evidence type="ECO:0000313" key="9">
    <source>
        <dbReference type="Proteomes" id="UP000285882"/>
    </source>
</evidence>
<comment type="subcellular location">
    <subcellularLocation>
        <location evidence="1">Cytoplasm</location>
    </subcellularLocation>
</comment>
<dbReference type="FunFam" id="1.10.10.10:FF:000163">
    <property type="entry name" value="MarR family transcriptional regulator"/>
    <property type="match status" value="1"/>
</dbReference>
<dbReference type="EMBL" id="CP025688">
    <property type="protein sequence ID" value="QAA22774.1"/>
    <property type="molecule type" value="Genomic_DNA"/>
</dbReference>
<dbReference type="InterPro" id="IPR039422">
    <property type="entry name" value="MarR/SlyA-like"/>
</dbReference>
<dbReference type="InterPro" id="IPR000835">
    <property type="entry name" value="HTH_MarR-typ"/>
</dbReference>
<sequence>MKPAFRLEDHLCFSIYSCSRAILRMYQPVLKKLEITYPQYLVLLALWENRECSVKQIGVLLDLDSGTLTPLLKRMESKALLQRKRSLDDERIVTVRLTEKGAALKEKAVCIPETLIRSSQMTEAEIQNLNRTIKLLTQQVTQGQMK</sequence>
<dbReference type="Proteomes" id="UP000285882">
    <property type="component" value="Chromosome"/>
</dbReference>
<dbReference type="STRING" id="1449983.GCA_000647835_02341"/>
<accession>A0A410D9H6</accession>
<evidence type="ECO:0000313" key="10">
    <source>
        <dbReference type="Proteomes" id="UP000326951"/>
    </source>
</evidence>
<dbReference type="AlphaFoldDB" id="A0A410D9H6"/>
<name>A0A410D9H6_9BACL</name>